<protein>
    <submittedName>
        <fullName evidence="7">DMT family transporter</fullName>
    </submittedName>
</protein>
<feature type="transmembrane region" description="Helical" evidence="5">
    <location>
        <begin position="133"/>
        <end position="154"/>
    </location>
</feature>
<dbReference type="PANTHER" id="PTHR22911">
    <property type="entry name" value="ACYL-MALONYL CONDENSING ENZYME-RELATED"/>
    <property type="match status" value="1"/>
</dbReference>
<keyword evidence="4 5" id="KW-0472">Membrane</keyword>
<feature type="transmembrane region" description="Helical" evidence="5">
    <location>
        <begin position="248"/>
        <end position="265"/>
    </location>
</feature>
<sequence>MLSEVLFAGVGALVKHLSTDLTQAQLVFFRNVFAFMFLLPWVFRVGVSGLKTSYPGLHLFRSITGLIAMYCFFQVLANMPLAPAMMALLTAPFLVPIVARIWLKEHISRITGIAILVGFVGVTLVLEPDKTDFNIYIWLALICACLVAVNKCSIRKLSGTEPSARIVFYFSGIASVVSFFPMLFDWTPISTASWLALITMGLFATIGQLFMTKAFQLASPVKIGLLTYSSVIFAAILGYVFWQEPVSAGLILGTVLIIFAANMTIRQRWL</sequence>
<keyword evidence="8" id="KW-1185">Reference proteome</keyword>
<feature type="transmembrane region" description="Helical" evidence="5">
    <location>
        <begin position="110"/>
        <end position="127"/>
    </location>
</feature>
<feature type="transmembrane region" description="Helical" evidence="5">
    <location>
        <begin position="166"/>
        <end position="186"/>
    </location>
</feature>
<reference evidence="7 8" key="1">
    <citation type="submission" date="2022-10" db="EMBL/GenBank/DDBJ databases">
        <title>Aestuariibacter sp. AA17 isolated from Montipora capitata coral fragment.</title>
        <authorList>
            <person name="Emsley S.A."/>
            <person name="Pfannmuller K.M."/>
            <person name="Loughran R.M."/>
            <person name="Shlafstein M."/>
            <person name="Papke E."/>
            <person name="Saw J.H."/>
            <person name="Ushijima B."/>
            <person name="Videau P."/>
        </authorList>
    </citation>
    <scope>NUCLEOTIDE SEQUENCE [LARGE SCALE GENOMIC DNA]</scope>
    <source>
        <strain evidence="7 8">AA17</strain>
    </source>
</reference>
<feature type="domain" description="EamA" evidence="6">
    <location>
        <begin position="2"/>
        <end position="126"/>
    </location>
</feature>
<keyword evidence="3 5" id="KW-1133">Transmembrane helix</keyword>
<comment type="subcellular location">
    <subcellularLocation>
        <location evidence="1">Membrane</location>
        <topology evidence="1">Multi-pass membrane protein</topology>
    </subcellularLocation>
</comment>
<dbReference type="EMBL" id="JAOWKX010000008">
    <property type="protein sequence ID" value="MCV2885938.1"/>
    <property type="molecule type" value="Genomic_DNA"/>
</dbReference>
<keyword evidence="2 5" id="KW-0812">Transmembrane</keyword>
<evidence type="ECO:0000256" key="2">
    <source>
        <dbReference type="ARBA" id="ARBA00022692"/>
    </source>
</evidence>
<evidence type="ECO:0000256" key="3">
    <source>
        <dbReference type="ARBA" id="ARBA00022989"/>
    </source>
</evidence>
<evidence type="ECO:0000313" key="7">
    <source>
        <dbReference type="EMBL" id="MCV2885938.1"/>
    </source>
</evidence>
<evidence type="ECO:0000259" key="6">
    <source>
        <dbReference type="Pfam" id="PF00892"/>
    </source>
</evidence>
<comment type="caution">
    <text evidence="7">The sequence shown here is derived from an EMBL/GenBank/DDBJ whole genome shotgun (WGS) entry which is preliminary data.</text>
</comment>
<dbReference type="PANTHER" id="PTHR22911:SF6">
    <property type="entry name" value="SOLUTE CARRIER FAMILY 35 MEMBER G1"/>
    <property type="match status" value="1"/>
</dbReference>
<dbReference type="InterPro" id="IPR037185">
    <property type="entry name" value="EmrE-like"/>
</dbReference>
<feature type="transmembrane region" description="Helical" evidence="5">
    <location>
        <begin position="83"/>
        <end position="103"/>
    </location>
</feature>
<organism evidence="7 8">
    <name type="scientific">Fluctibacter corallii</name>
    <dbReference type="NCBI Taxonomy" id="2984329"/>
    <lineage>
        <taxon>Bacteria</taxon>
        <taxon>Pseudomonadati</taxon>
        <taxon>Pseudomonadota</taxon>
        <taxon>Gammaproteobacteria</taxon>
        <taxon>Alteromonadales</taxon>
        <taxon>Alteromonadaceae</taxon>
        <taxon>Fluctibacter</taxon>
    </lineage>
</organism>
<feature type="transmembrane region" description="Helical" evidence="5">
    <location>
        <begin position="192"/>
        <end position="211"/>
    </location>
</feature>
<feature type="transmembrane region" description="Helical" evidence="5">
    <location>
        <begin position="59"/>
        <end position="77"/>
    </location>
</feature>
<dbReference type="SUPFAM" id="SSF103481">
    <property type="entry name" value="Multidrug resistance efflux transporter EmrE"/>
    <property type="match status" value="2"/>
</dbReference>
<gene>
    <name evidence="7" type="ORF">OE749_14695</name>
</gene>
<proteinExistence type="predicted"/>
<feature type="domain" description="EamA" evidence="6">
    <location>
        <begin position="135"/>
        <end position="263"/>
    </location>
</feature>
<dbReference type="InterPro" id="IPR000620">
    <property type="entry name" value="EamA_dom"/>
</dbReference>
<evidence type="ECO:0000256" key="4">
    <source>
        <dbReference type="ARBA" id="ARBA00023136"/>
    </source>
</evidence>
<name>A0ABT3AB87_9ALTE</name>
<feature type="transmembrane region" description="Helical" evidence="5">
    <location>
        <begin position="223"/>
        <end position="242"/>
    </location>
</feature>
<dbReference type="Pfam" id="PF00892">
    <property type="entry name" value="EamA"/>
    <property type="match status" value="2"/>
</dbReference>
<evidence type="ECO:0000313" key="8">
    <source>
        <dbReference type="Proteomes" id="UP001652504"/>
    </source>
</evidence>
<feature type="transmembrane region" description="Helical" evidence="5">
    <location>
        <begin position="27"/>
        <end position="47"/>
    </location>
</feature>
<dbReference type="Proteomes" id="UP001652504">
    <property type="component" value="Unassembled WGS sequence"/>
</dbReference>
<evidence type="ECO:0000256" key="5">
    <source>
        <dbReference type="SAM" id="Phobius"/>
    </source>
</evidence>
<accession>A0ABT3AB87</accession>
<evidence type="ECO:0000256" key="1">
    <source>
        <dbReference type="ARBA" id="ARBA00004141"/>
    </source>
</evidence>